<comment type="caution">
    <text evidence="2">The sequence shown here is derived from an EMBL/GenBank/DDBJ whole genome shotgun (WGS) entry which is preliminary data.</text>
</comment>
<evidence type="ECO:0000313" key="3">
    <source>
        <dbReference type="Proteomes" id="UP000541558"/>
    </source>
</evidence>
<keyword evidence="3" id="KW-1185">Reference proteome</keyword>
<dbReference type="EMBL" id="JAACJK010000014">
    <property type="protein sequence ID" value="KAF5338325.1"/>
    <property type="molecule type" value="Genomic_DNA"/>
</dbReference>
<evidence type="ECO:0000256" key="1">
    <source>
        <dbReference type="SAM" id="MobiDB-lite"/>
    </source>
</evidence>
<name>A0A8H5CAP3_9AGAR</name>
<dbReference type="OrthoDB" id="2499463at2759"/>
<organism evidence="2 3">
    <name type="scientific">Ephemerocybe angulata</name>
    <dbReference type="NCBI Taxonomy" id="980116"/>
    <lineage>
        <taxon>Eukaryota</taxon>
        <taxon>Fungi</taxon>
        <taxon>Dikarya</taxon>
        <taxon>Basidiomycota</taxon>
        <taxon>Agaricomycotina</taxon>
        <taxon>Agaricomycetes</taxon>
        <taxon>Agaricomycetidae</taxon>
        <taxon>Agaricales</taxon>
        <taxon>Agaricineae</taxon>
        <taxon>Psathyrellaceae</taxon>
        <taxon>Ephemerocybe</taxon>
    </lineage>
</organism>
<sequence>MAGDIILDRPTTPISVQPARRESQPTGQPPPQDSPRKHKAPGRSRLPGIREDLPLNLSLAAIKRRLVSELKLKYTPDDWQVHLIRRVLQGYDGILCAGTGYGTPNLARHPPATRLFAFARVVVARWRQMEPHYEKQSIT</sequence>
<dbReference type="AlphaFoldDB" id="A0A8H5CAP3"/>
<reference evidence="2 3" key="1">
    <citation type="journal article" date="2020" name="ISME J.">
        <title>Uncovering the hidden diversity of litter-decomposition mechanisms in mushroom-forming fungi.</title>
        <authorList>
            <person name="Floudas D."/>
            <person name="Bentzer J."/>
            <person name="Ahren D."/>
            <person name="Johansson T."/>
            <person name="Persson P."/>
            <person name="Tunlid A."/>
        </authorList>
    </citation>
    <scope>NUCLEOTIDE SEQUENCE [LARGE SCALE GENOMIC DNA]</scope>
    <source>
        <strain evidence="2 3">CBS 175.51</strain>
    </source>
</reference>
<feature type="region of interest" description="Disordered" evidence="1">
    <location>
        <begin position="1"/>
        <end position="49"/>
    </location>
</feature>
<dbReference type="Proteomes" id="UP000541558">
    <property type="component" value="Unassembled WGS sequence"/>
</dbReference>
<accession>A0A8H5CAP3</accession>
<protein>
    <submittedName>
        <fullName evidence="2">Uncharacterized protein</fullName>
    </submittedName>
</protein>
<gene>
    <name evidence="2" type="ORF">D9611_012475</name>
</gene>
<evidence type="ECO:0000313" key="2">
    <source>
        <dbReference type="EMBL" id="KAF5338325.1"/>
    </source>
</evidence>
<proteinExistence type="predicted"/>